<keyword evidence="2 5" id="KW-0853">WD repeat</keyword>
<dbReference type="PROSITE" id="PS50082">
    <property type="entry name" value="WD_REPEATS_2"/>
    <property type="match status" value="1"/>
</dbReference>
<evidence type="ECO:0000256" key="5">
    <source>
        <dbReference type="PROSITE-ProRule" id="PRU00221"/>
    </source>
</evidence>
<dbReference type="Pfam" id="PF00400">
    <property type="entry name" value="WD40"/>
    <property type="match status" value="4"/>
</dbReference>
<dbReference type="GO" id="GO:0048188">
    <property type="term" value="C:Set1C/COMPASS complex"/>
    <property type="evidence" value="ECO:0007669"/>
    <property type="project" value="InterPro"/>
</dbReference>
<dbReference type="FunFam" id="2.130.10.10:FF:001358">
    <property type="entry name" value="Retinoblastoma-binding-like protein E"/>
    <property type="match status" value="1"/>
</dbReference>
<organism evidence="7">
    <name type="scientific">Opuntia streptacantha</name>
    <name type="common">Prickly pear cactus</name>
    <name type="synonym">Opuntia cardona</name>
    <dbReference type="NCBI Taxonomy" id="393608"/>
    <lineage>
        <taxon>Eukaryota</taxon>
        <taxon>Viridiplantae</taxon>
        <taxon>Streptophyta</taxon>
        <taxon>Embryophyta</taxon>
        <taxon>Tracheophyta</taxon>
        <taxon>Spermatophyta</taxon>
        <taxon>Magnoliopsida</taxon>
        <taxon>eudicotyledons</taxon>
        <taxon>Gunneridae</taxon>
        <taxon>Pentapetalae</taxon>
        <taxon>Caryophyllales</taxon>
        <taxon>Cactineae</taxon>
        <taxon>Cactaceae</taxon>
        <taxon>Opuntioideae</taxon>
        <taxon>Opuntia</taxon>
    </lineage>
</organism>
<evidence type="ECO:0000313" key="7">
    <source>
        <dbReference type="EMBL" id="MBA4658355.1"/>
    </source>
</evidence>
<dbReference type="AlphaFoldDB" id="A0A7C9A6P7"/>
<comment type="subcellular location">
    <subcellularLocation>
        <location evidence="1">Nucleus</location>
    </subcellularLocation>
</comment>
<feature type="compositionally biased region" description="Basic and acidic residues" evidence="6">
    <location>
        <begin position="510"/>
        <end position="522"/>
    </location>
</feature>
<dbReference type="Gene3D" id="2.130.10.10">
    <property type="entry name" value="YVTN repeat-like/Quinoprotein amine dehydrogenase"/>
    <property type="match status" value="2"/>
</dbReference>
<name>A0A7C9A6P7_OPUST</name>
<evidence type="ECO:0000256" key="2">
    <source>
        <dbReference type="ARBA" id="ARBA00022574"/>
    </source>
</evidence>
<dbReference type="FunFam" id="2.130.10.10:FF:000649">
    <property type="entry name" value="Compass component swd1"/>
    <property type="match status" value="1"/>
</dbReference>
<keyword evidence="3" id="KW-0677">Repeat</keyword>
<reference evidence="7" key="2">
    <citation type="submission" date="2020-07" db="EMBL/GenBank/DDBJ databases">
        <authorList>
            <person name="Vera ALvarez R."/>
            <person name="Arias-Moreno D.M."/>
            <person name="Jimenez-Jacinto V."/>
            <person name="Jimenez-Bremont J.F."/>
            <person name="Swaminathan K."/>
            <person name="Moose S.P."/>
            <person name="Guerrero-Gonzalez M.L."/>
            <person name="Marino-Ramirez L."/>
            <person name="Landsman D."/>
            <person name="Rodriguez-Kessler M."/>
            <person name="Delgado-Sanchez P."/>
        </authorList>
    </citation>
    <scope>NUCLEOTIDE SEQUENCE</scope>
    <source>
        <tissue evidence="7">Cladode</tissue>
    </source>
</reference>
<evidence type="ECO:0000256" key="4">
    <source>
        <dbReference type="ARBA" id="ARBA00023242"/>
    </source>
</evidence>
<dbReference type="InterPro" id="IPR037850">
    <property type="entry name" value="RBBP5/Swd1"/>
</dbReference>
<protein>
    <submittedName>
        <fullName evidence="7">Uncharacterized protein</fullName>
    </submittedName>
</protein>
<evidence type="ECO:0000256" key="1">
    <source>
        <dbReference type="ARBA" id="ARBA00004123"/>
    </source>
</evidence>
<dbReference type="SMART" id="SM00320">
    <property type="entry name" value="WD40"/>
    <property type="match status" value="4"/>
</dbReference>
<sequence>MMNAPIIDPLQGDFPEVIEEYLQNGIMKCVAFNRRGTLLAAGCSDGSCVIWDFGTRGIAKELRDKDCSAAITSVCWSKYGHRILVSSADRTLILWDVMSGEKIAKTTLEKTPLHARLHPGSSSPSICLACPVYSAPLIVDVNTGTATALPASVSAGGDVLSVPSKNKVSDDSAPQTPACFNKHGDLVYLGNSKGEILIIDHHSVQVCGVVAITGGAVIKNIVFSRNGQYLLTNSSDRTIRVYENKLPMKDGLKALDEMDLTLNDVSGVEKLKAVGSKSLVLFREFQDSVTRVHWKAPCFSGDGEWVVGGSASKGEHKIYIWDRAGHLVKILEGPKEALIDLAWHPVHPIVVSVSLTGLVYIWAKDYTENWSAFAPDFKELEENEEYVEREDEFDVNPEIEKVKESDVNQDEEVDIITVENDSTFSDSDVSHEELCFLPAIPCPDASEPQDNGIGNSVKLVDSNHSASPLSAEAGQNGHAMNHDSSPVEGIDNSAAEDTSGGRLKRRRKPSEKVLELQAEKVKKPVKKIKPPGKLLKPKNKSPVHEGNSASANGDDVSEDY</sequence>
<evidence type="ECO:0000256" key="3">
    <source>
        <dbReference type="ARBA" id="ARBA00022737"/>
    </source>
</evidence>
<proteinExistence type="predicted"/>
<dbReference type="InterPro" id="IPR036322">
    <property type="entry name" value="WD40_repeat_dom_sf"/>
</dbReference>
<accession>A0A7C9A6P7</accession>
<feature type="region of interest" description="Disordered" evidence="6">
    <location>
        <begin position="466"/>
        <end position="560"/>
    </location>
</feature>
<dbReference type="SUPFAM" id="SSF50978">
    <property type="entry name" value="WD40 repeat-like"/>
    <property type="match status" value="1"/>
</dbReference>
<dbReference type="EMBL" id="GISG01200149">
    <property type="protein sequence ID" value="MBA4658355.1"/>
    <property type="molecule type" value="Transcribed_RNA"/>
</dbReference>
<dbReference type="PANTHER" id="PTHR44040">
    <property type="entry name" value="RETINOBLASTOMA-BINDING PROTEIN 5"/>
    <property type="match status" value="1"/>
</dbReference>
<reference evidence="7" key="1">
    <citation type="journal article" date="2013" name="J. Plant Res.">
        <title>Effect of fungi and light on seed germination of three Opuntia species from semiarid lands of central Mexico.</title>
        <authorList>
            <person name="Delgado-Sanchez P."/>
            <person name="Jimenez-Bremont J.F."/>
            <person name="Guerrero-Gonzalez Mde L."/>
            <person name="Flores J."/>
        </authorList>
    </citation>
    <scope>NUCLEOTIDE SEQUENCE</scope>
    <source>
        <tissue evidence="7">Cladode</tissue>
    </source>
</reference>
<feature type="repeat" description="WD" evidence="5">
    <location>
        <begin position="71"/>
        <end position="105"/>
    </location>
</feature>
<evidence type="ECO:0000256" key="6">
    <source>
        <dbReference type="SAM" id="MobiDB-lite"/>
    </source>
</evidence>
<dbReference type="InterPro" id="IPR001680">
    <property type="entry name" value="WD40_rpt"/>
</dbReference>
<dbReference type="PANTHER" id="PTHR44040:SF1">
    <property type="entry name" value="RETINOBLASTOMA-BINDING PROTEIN 5"/>
    <property type="match status" value="1"/>
</dbReference>
<keyword evidence="4" id="KW-0539">Nucleus</keyword>
<feature type="compositionally biased region" description="Basic residues" evidence="6">
    <location>
        <begin position="523"/>
        <end position="541"/>
    </location>
</feature>
<dbReference type="InterPro" id="IPR015943">
    <property type="entry name" value="WD40/YVTN_repeat-like_dom_sf"/>
</dbReference>